<dbReference type="EMBL" id="CP048810">
    <property type="protein sequence ID" value="QKS80731.1"/>
    <property type="molecule type" value="Genomic_DNA"/>
</dbReference>
<accession>A0A6N1CMX8</accession>
<organism evidence="1 2">
    <name type="scientific">Pseudomonas bijieensis</name>
    <dbReference type="NCBI Taxonomy" id="2681983"/>
    <lineage>
        <taxon>Bacteria</taxon>
        <taxon>Pseudomonadati</taxon>
        <taxon>Pseudomonadota</taxon>
        <taxon>Gammaproteobacteria</taxon>
        <taxon>Pseudomonadales</taxon>
        <taxon>Pseudomonadaceae</taxon>
        <taxon>Pseudomonas</taxon>
    </lineage>
</organism>
<reference evidence="1 2" key="1">
    <citation type="submission" date="2020-02" db="EMBL/GenBank/DDBJ databases">
        <authorList>
            <person name="Liang J."/>
        </authorList>
    </citation>
    <scope>NUCLEOTIDE SEQUENCE [LARGE SCALE GENOMIC DNA]</scope>
    <source>
        <strain evidence="1 2">L22-9</strain>
    </source>
</reference>
<dbReference type="AlphaFoldDB" id="A0A6N1CMX8"/>
<name>A0A6N1CMX8_9PSED</name>
<gene>
    <name evidence="1" type="ORF">GN234_01685</name>
</gene>
<protein>
    <submittedName>
        <fullName evidence="1">Uncharacterized protein</fullName>
    </submittedName>
</protein>
<dbReference type="Proteomes" id="UP000509545">
    <property type="component" value="Chromosome"/>
</dbReference>
<evidence type="ECO:0000313" key="2">
    <source>
        <dbReference type="Proteomes" id="UP000509545"/>
    </source>
</evidence>
<proteinExistence type="predicted"/>
<sequence>MDERQEAIKHKIRAVVTSSESDEITYRSEWLGYLPFPVFHWVEYQGESFSSDFPFDWTLEDLLILEQAGFLEKLEAYENPEDHFDRDIKYRVHVERV</sequence>
<dbReference type="KEGG" id="pbz:GN234_01685"/>
<evidence type="ECO:0000313" key="1">
    <source>
        <dbReference type="EMBL" id="QKS80731.1"/>
    </source>
</evidence>
<dbReference type="RefSeq" id="WP_163858367.1">
    <property type="nucleotide sequence ID" value="NZ_CP048810.1"/>
</dbReference>
<keyword evidence="2" id="KW-1185">Reference proteome</keyword>